<dbReference type="PROSITE" id="PS00107">
    <property type="entry name" value="PROTEIN_KINASE_ATP"/>
    <property type="match status" value="1"/>
</dbReference>
<dbReference type="InterPro" id="IPR011009">
    <property type="entry name" value="Kinase-like_dom_sf"/>
</dbReference>
<evidence type="ECO:0000256" key="16">
    <source>
        <dbReference type="ARBA" id="ARBA00047899"/>
    </source>
</evidence>
<comment type="function">
    <text evidence="18">Serine/threonine-protein kinase that phosphorylates histone H3 at 'Thr-3' (H3T3ph) during mitosis. May act through H3T3ph to both position and modulate activation of AURKB and other components of the chromosomal passenger complex (CPC) at centromeres to ensure proper chromatid cohesion, metaphase alignment and normal progression through the cell cycle.</text>
</comment>
<dbReference type="FunFam" id="3.30.200.20:FF:000409">
    <property type="entry name" value="serine/threonine-protein kinase haspin"/>
    <property type="match status" value="1"/>
</dbReference>
<feature type="domain" description="Protein kinase" evidence="23">
    <location>
        <begin position="179"/>
        <end position="492"/>
    </location>
</feature>
<comment type="catalytic activity">
    <reaction evidence="17">
        <text>L-seryl-[protein] + ATP = O-phospho-L-seryl-[protein] + ADP + H(+)</text>
        <dbReference type="Rhea" id="RHEA:17989"/>
        <dbReference type="Rhea" id="RHEA-COMP:9863"/>
        <dbReference type="Rhea" id="RHEA-COMP:11604"/>
        <dbReference type="ChEBI" id="CHEBI:15378"/>
        <dbReference type="ChEBI" id="CHEBI:29999"/>
        <dbReference type="ChEBI" id="CHEBI:30616"/>
        <dbReference type="ChEBI" id="CHEBI:83421"/>
        <dbReference type="ChEBI" id="CHEBI:456216"/>
        <dbReference type="EC" id="2.7.11.1"/>
    </reaction>
</comment>
<evidence type="ECO:0000256" key="22">
    <source>
        <dbReference type="SAM" id="MobiDB-lite"/>
    </source>
</evidence>
<evidence type="ECO:0000256" key="18">
    <source>
        <dbReference type="ARBA" id="ARBA00053811"/>
    </source>
</evidence>
<evidence type="ECO:0000259" key="23">
    <source>
        <dbReference type="PROSITE" id="PS50011"/>
    </source>
</evidence>
<keyword evidence="9" id="KW-0597">Phosphoprotein</keyword>
<evidence type="ECO:0000256" key="10">
    <source>
        <dbReference type="ARBA" id="ARBA00022679"/>
    </source>
</evidence>
<evidence type="ECO:0000256" key="17">
    <source>
        <dbReference type="ARBA" id="ARBA00048679"/>
    </source>
</evidence>
<proteinExistence type="evidence at transcript level"/>
<dbReference type="InterPro" id="IPR017441">
    <property type="entry name" value="Protein_kinase_ATP_BS"/>
</dbReference>
<comment type="catalytic activity">
    <reaction evidence="16">
        <text>L-threonyl-[protein] + ATP = O-phospho-L-threonyl-[protein] + ADP + H(+)</text>
        <dbReference type="Rhea" id="RHEA:46608"/>
        <dbReference type="Rhea" id="RHEA-COMP:11060"/>
        <dbReference type="Rhea" id="RHEA-COMP:11605"/>
        <dbReference type="ChEBI" id="CHEBI:15378"/>
        <dbReference type="ChEBI" id="CHEBI:30013"/>
        <dbReference type="ChEBI" id="CHEBI:30616"/>
        <dbReference type="ChEBI" id="CHEBI:61977"/>
        <dbReference type="ChEBI" id="CHEBI:456216"/>
        <dbReference type="EC" id="2.7.11.1"/>
    </reaction>
</comment>
<dbReference type="GO" id="GO:1901991">
    <property type="term" value="P:negative regulation of mitotic cell cycle phase transition"/>
    <property type="evidence" value="ECO:0007669"/>
    <property type="project" value="UniProtKB-ARBA"/>
</dbReference>
<keyword evidence="15" id="KW-0539">Nucleus</keyword>
<evidence type="ECO:0000256" key="7">
    <source>
        <dbReference type="ARBA" id="ARBA00022490"/>
    </source>
</evidence>
<feature type="region of interest" description="Disordered" evidence="22">
    <location>
        <begin position="89"/>
        <end position="112"/>
    </location>
</feature>
<keyword evidence="12 24" id="KW-0418">Kinase</keyword>
<dbReference type="PANTHER" id="PTHR24419">
    <property type="entry name" value="INTERLEUKIN-1 RECEPTOR-ASSOCIATED KINASE"/>
    <property type="match status" value="1"/>
</dbReference>
<dbReference type="PANTHER" id="PTHR24419:SF18">
    <property type="entry name" value="SERINE_THREONINE-PROTEIN KINASE HASPIN"/>
    <property type="match status" value="1"/>
</dbReference>
<protein>
    <recommendedName>
        <fullName evidence="19">Serine/threonine-protein kinase haspin</fullName>
        <ecNumber evidence="5">2.7.11.1</ecNumber>
    </recommendedName>
    <alternativeName>
        <fullName evidence="20">Germ cell-specific gene 2 protein</fullName>
    </alternativeName>
</protein>
<keyword evidence="13 21" id="KW-0067">ATP-binding</keyword>
<evidence type="ECO:0000256" key="15">
    <source>
        <dbReference type="ARBA" id="ARBA00023242"/>
    </source>
</evidence>
<dbReference type="GO" id="GO:0005634">
    <property type="term" value="C:nucleus"/>
    <property type="evidence" value="ECO:0007669"/>
    <property type="project" value="UniProtKB-SubCell"/>
</dbReference>
<reference evidence="24" key="1">
    <citation type="journal article" date="2014" name="Nature">
        <title>Elephant shark genome provides unique insights into gnathostome evolution.</title>
        <authorList>
            <consortium name="International Elephant Shark Genome Sequencing Consortium"/>
            <person name="Venkatesh B."/>
            <person name="Lee A.P."/>
            <person name="Ravi V."/>
            <person name="Maurya A.K."/>
            <person name="Lian M.M."/>
            <person name="Swann J.B."/>
            <person name="Ohta Y."/>
            <person name="Flajnik M.F."/>
            <person name="Sutoh Y."/>
            <person name="Kasahara M."/>
            <person name="Hoon S."/>
            <person name="Gangu V."/>
            <person name="Roy S.W."/>
            <person name="Irimia M."/>
            <person name="Korzh V."/>
            <person name="Kondrychyn I."/>
            <person name="Lim Z.W."/>
            <person name="Tay B.H."/>
            <person name="Tohari S."/>
            <person name="Kong K.W."/>
            <person name="Ho S."/>
            <person name="Lorente-Galdos B."/>
            <person name="Quilez J."/>
            <person name="Marques-Bonet T."/>
            <person name="Raney B.J."/>
            <person name="Ingham P.W."/>
            <person name="Tay A."/>
            <person name="Hillier L.W."/>
            <person name="Minx P."/>
            <person name="Boehm T."/>
            <person name="Wilson R.K."/>
            <person name="Brenner S."/>
            <person name="Warren W.C."/>
        </authorList>
    </citation>
    <scope>NUCLEOTIDE SEQUENCE</scope>
    <source>
        <tissue evidence="24">Testis</tissue>
    </source>
</reference>
<dbReference type="SMART" id="SM01331">
    <property type="entry name" value="DUF3635"/>
    <property type="match status" value="1"/>
</dbReference>
<accession>V9KFZ8</accession>
<dbReference type="FunFam" id="1.10.510.10:FF:000401">
    <property type="entry name" value="serine/threonine-protein kinase haspin"/>
    <property type="match status" value="1"/>
</dbReference>
<keyword evidence="8" id="KW-0723">Serine/threonine-protein kinase</keyword>
<evidence type="ECO:0000256" key="8">
    <source>
        <dbReference type="ARBA" id="ARBA00022527"/>
    </source>
</evidence>
<dbReference type="GO" id="GO:0072354">
    <property type="term" value="F:histone H3T3 kinase activity"/>
    <property type="evidence" value="ECO:0007669"/>
    <property type="project" value="TreeGrafter"/>
</dbReference>
<evidence type="ECO:0000256" key="9">
    <source>
        <dbReference type="ARBA" id="ARBA00022553"/>
    </source>
</evidence>
<organism evidence="24">
    <name type="scientific">Callorhinchus milii</name>
    <name type="common">Ghost shark</name>
    <dbReference type="NCBI Taxonomy" id="7868"/>
    <lineage>
        <taxon>Eukaryota</taxon>
        <taxon>Metazoa</taxon>
        <taxon>Chordata</taxon>
        <taxon>Craniata</taxon>
        <taxon>Vertebrata</taxon>
        <taxon>Chondrichthyes</taxon>
        <taxon>Holocephali</taxon>
        <taxon>Chimaeriformes</taxon>
        <taxon>Callorhinchidae</taxon>
        <taxon>Callorhinchus</taxon>
    </lineage>
</organism>
<evidence type="ECO:0000256" key="2">
    <source>
        <dbReference type="ARBA" id="ARBA00004123"/>
    </source>
</evidence>
<comment type="cofactor">
    <cofactor evidence="1">
        <name>Mg(2+)</name>
        <dbReference type="ChEBI" id="CHEBI:18420"/>
    </cofactor>
</comment>
<evidence type="ECO:0000256" key="20">
    <source>
        <dbReference type="ARBA" id="ARBA00081741"/>
    </source>
</evidence>
<dbReference type="AlphaFoldDB" id="V9KFZ8"/>
<evidence type="ECO:0000256" key="6">
    <source>
        <dbReference type="ARBA" id="ARBA00022454"/>
    </source>
</evidence>
<evidence type="ECO:0000313" key="24">
    <source>
        <dbReference type="EMBL" id="AFO96887.1"/>
    </source>
</evidence>
<evidence type="ECO:0000256" key="1">
    <source>
        <dbReference type="ARBA" id="ARBA00001946"/>
    </source>
</evidence>
<evidence type="ECO:0000256" key="5">
    <source>
        <dbReference type="ARBA" id="ARBA00012513"/>
    </source>
</evidence>
<feature type="binding site" evidence="21">
    <location>
        <position position="207"/>
    </location>
    <ligand>
        <name>ATP</name>
        <dbReference type="ChEBI" id="CHEBI:30616"/>
    </ligand>
</feature>
<dbReference type="EC" id="2.7.11.1" evidence="5"/>
<evidence type="ECO:0000256" key="19">
    <source>
        <dbReference type="ARBA" id="ARBA00069281"/>
    </source>
</evidence>
<keyword evidence="11 21" id="KW-0547">Nucleotide-binding</keyword>
<evidence type="ECO:0000256" key="21">
    <source>
        <dbReference type="PROSITE-ProRule" id="PRU10141"/>
    </source>
</evidence>
<dbReference type="SMART" id="SM00220">
    <property type="entry name" value="S_TKc"/>
    <property type="match status" value="1"/>
</dbReference>
<dbReference type="GO" id="GO:0035556">
    <property type="term" value="P:intracellular signal transduction"/>
    <property type="evidence" value="ECO:0007669"/>
    <property type="project" value="TreeGrafter"/>
</dbReference>
<dbReference type="Pfam" id="PF12330">
    <property type="entry name" value="Haspin_kinase"/>
    <property type="match status" value="1"/>
</dbReference>
<dbReference type="GO" id="GO:0051276">
    <property type="term" value="P:chromosome organization"/>
    <property type="evidence" value="ECO:0007669"/>
    <property type="project" value="UniProtKB-ARBA"/>
</dbReference>
<dbReference type="GO" id="GO:0005524">
    <property type="term" value="F:ATP binding"/>
    <property type="evidence" value="ECO:0007669"/>
    <property type="project" value="UniProtKB-UniRule"/>
</dbReference>
<dbReference type="PROSITE" id="PS50011">
    <property type="entry name" value="PROTEIN_KINASE_DOM"/>
    <property type="match status" value="1"/>
</dbReference>
<dbReference type="InterPro" id="IPR024604">
    <property type="entry name" value="GSG2_C"/>
</dbReference>
<keyword evidence="10" id="KW-0808">Transferase</keyword>
<evidence type="ECO:0000256" key="11">
    <source>
        <dbReference type="ARBA" id="ARBA00022741"/>
    </source>
</evidence>
<dbReference type="GO" id="GO:0005694">
    <property type="term" value="C:chromosome"/>
    <property type="evidence" value="ECO:0007669"/>
    <property type="project" value="UniProtKB-SubCell"/>
</dbReference>
<dbReference type="Gene3D" id="1.10.510.10">
    <property type="entry name" value="Transferase(Phosphotransferase) domain 1"/>
    <property type="match status" value="1"/>
</dbReference>
<dbReference type="SUPFAM" id="SSF56112">
    <property type="entry name" value="Protein kinase-like (PK-like)"/>
    <property type="match status" value="1"/>
</dbReference>
<evidence type="ECO:0000256" key="4">
    <source>
        <dbReference type="ARBA" id="ARBA00004286"/>
    </source>
</evidence>
<evidence type="ECO:0000256" key="14">
    <source>
        <dbReference type="ARBA" id="ARBA00023212"/>
    </source>
</evidence>
<dbReference type="Gene3D" id="3.30.200.20">
    <property type="entry name" value="Phosphorylase Kinase, domain 1"/>
    <property type="match status" value="1"/>
</dbReference>
<sequence>MFQEDVDSVVFSVNQTNRIDNSLIGLNSVSDVQLHEEKKNLQSTVVNSSLFSSPLSSRNWSKFKAAHSVHKNHKAIITPLKTVCTMSYQHNQETPRSLPKEKDTDQNNFPTSETNLEWRTVSSKTSITNRIRRTRVSRNSFLDSGSSLMLFLSNEQRVYRECQQDRPISFKECIPLSKFKKCDKIGEGVFGEVFRTINDNGEFMVFKIIPIEGAKYVNGEPQKKFEEILSEIIISKKLHQLSEEGENHTIGFISLHNVYCVKGSYPGELLKAWDNYNQTKTSENDRPDESKDEQLYMIFEFEFGGCDLESMNTKIPSIEVAKSVLHQITASLAVAEVALNFEHRDLHWGNVLIKRTALKQIEYCLAGTTYKIDTHGFLANIIDYTLSRVGTDGVLHFCDLSSETSFFCGQGDYQFDIYRKMREENFNKWSDYNPHSNVLWLHYLAEKMLNMKYKKRAKIALKTRKEKFEEFLNEALKYQSAEELLHSNFFFQ</sequence>
<dbReference type="GO" id="GO:0000278">
    <property type="term" value="P:mitotic cell cycle"/>
    <property type="evidence" value="ECO:0007669"/>
    <property type="project" value="TreeGrafter"/>
</dbReference>
<keyword evidence="14" id="KW-0206">Cytoskeleton</keyword>
<keyword evidence="6" id="KW-0158">Chromosome</keyword>
<dbReference type="InterPro" id="IPR000719">
    <property type="entry name" value="Prot_kinase_dom"/>
</dbReference>
<evidence type="ECO:0000256" key="3">
    <source>
        <dbReference type="ARBA" id="ARBA00004186"/>
    </source>
</evidence>
<name>V9KFZ8_CALMI</name>
<dbReference type="GO" id="GO:0005737">
    <property type="term" value="C:cytoplasm"/>
    <property type="evidence" value="ECO:0007669"/>
    <property type="project" value="TreeGrafter"/>
</dbReference>
<keyword evidence="7" id="KW-0963">Cytoplasm</keyword>
<evidence type="ECO:0000256" key="13">
    <source>
        <dbReference type="ARBA" id="ARBA00022840"/>
    </source>
</evidence>
<comment type="subcellular location">
    <subcellularLocation>
        <location evidence="4">Chromosome</location>
    </subcellularLocation>
    <subcellularLocation>
        <location evidence="3">Cytoplasm</location>
        <location evidence="3">Cytoskeleton</location>
        <location evidence="3">Spindle</location>
    </subcellularLocation>
    <subcellularLocation>
        <location evidence="2">Nucleus</location>
    </subcellularLocation>
</comment>
<evidence type="ECO:0000256" key="12">
    <source>
        <dbReference type="ARBA" id="ARBA00022777"/>
    </source>
</evidence>
<dbReference type="EMBL" id="JW864370">
    <property type="protein sequence ID" value="AFO96887.1"/>
    <property type="molecule type" value="mRNA"/>
</dbReference>
<dbReference type="GO" id="GO:0005819">
    <property type="term" value="C:spindle"/>
    <property type="evidence" value="ECO:0007669"/>
    <property type="project" value="UniProtKB-SubCell"/>
</dbReference>